<evidence type="ECO:0000313" key="1">
    <source>
        <dbReference type="EMBL" id="CUR33967.1"/>
    </source>
</evidence>
<proteinExistence type="predicted"/>
<dbReference type="InterPro" id="IPR058915">
    <property type="entry name" value="AcrVA2-like"/>
</dbReference>
<dbReference type="Proteomes" id="UP000184315">
    <property type="component" value="Unassembled WGS sequence"/>
</dbReference>
<dbReference type="STRING" id="671072.PL921460076"/>
<dbReference type="OrthoDB" id="582667at2"/>
<dbReference type="AlphaFoldDB" id="A0A1J1LNH0"/>
<organism evidence="1 2">
    <name type="scientific">Planktothrix tepida PCC 9214</name>
    <dbReference type="NCBI Taxonomy" id="671072"/>
    <lineage>
        <taxon>Bacteria</taxon>
        <taxon>Bacillati</taxon>
        <taxon>Cyanobacteriota</taxon>
        <taxon>Cyanophyceae</taxon>
        <taxon>Oscillatoriophycideae</taxon>
        <taxon>Oscillatoriales</taxon>
        <taxon>Microcoleaceae</taxon>
        <taxon>Planktothrix</taxon>
    </lineage>
</organism>
<evidence type="ECO:0000313" key="2">
    <source>
        <dbReference type="Proteomes" id="UP000184315"/>
    </source>
</evidence>
<dbReference type="EMBL" id="CZDF01000166">
    <property type="protein sequence ID" value="CUR33967.1"/>
    <property type="molecule type" value="Genomic_DNA"/>
</dbReference>
<gene>
    <name evidence="1" type="ORF">PL921460076</name>
</gene>
<accession>A0A1J1LNH0</accession>
<dbReference type="Pfam" id="PF26125">
    <property type="entry name" value="AcrVA2-like"/>
    <property type="match status" value="1"/>
</dbReference>
<keyword evidence="2" id="KW-1185">Reference proteome</keyword>
<reference evidence="2" key="1">
    <citation type="submission" date="2015-10" db="EMBL/GenBank/DDBJ databases">
        <authorList>
            <person name="Regsiter A."/>
            <person name="william w."/>
        </authorList>
    </citation>
    <scope>NUCLEOTIDE SEQUENCE [LARGE SCALE GENOMIC DNA]</scope>
</reference>
<sequence>MSSSDYKKQQRDLLKHIKKETLYYEQLTKDFPKIKGYPNYEKAVTSRLACLLYGFTNLVPSEQLEKDHTLEQGCLTASLMASIEVPIYWLKKDLLTAFLRTDLPELIYGMKRVIRHGLLMLPNQQELISPDGEVVEWVQFSHFLAEDFEDTIEISSKIQLDSKEKVDKLRWVTMLSSGILYSNVIGLEPGEDNKPISGYLTVNDIFKVTEQNTDVETETQFIQKVDNLILQTLLFLQTRPDDVVAEMPESKGFGQSPKGKQKLAPIWIGYRYQIQKERSPSHESLQQRQRQSAGWWRRGHWRRVPIGKREENLRDWRWIEPTWCEPN</sequence>
<name>A0A1J1LNH0_9CYAN</name>
<protein>
    <submittedName>
        <fullName evidence="1">Uncharacterized protein</fullName>
    </submittedName>
</protein>
<dbReference type="RefSeq" id="WP_072717008.1">
    <property type="nucleotide sequence ID" value="NZ_LN889762.1"/>
</dbReference>